<evidence type="ECO:0008006" key="3">
    <source>
        <dbReference type="Google" id="ProtNLM"/>
    </source>
</evidence>
<dbReference type="Proteomes" id="UP001589894">
    <property type="component" value="Unassembled WGS sequence"/>
</dbReference>
<comment type="caution">
    <text evidence="1">The sequence shown here is derived from an EMBL/GenBank/DDBJ whole genome shotgun (WGS) entry which is preliminary data.</text>
</comment>
<keyword evidence="2" id="KW-1185">Reference proteome</keyword>
<dbReference type="EMBL" id="JBHLUE010000019">
    <property type="protein sequence ID" value="MFC0566873.1"/>
    <property type="molecule type" value="Genomic_DNA"/>
</dbReference>
<evidence type="ECO:0000313" key="2">
    <source>
        <dbReference type="Proteomes" id="UP001589894"/>
    </source>
</evidence>
<evidence type="ECO:0000313" key="1">
    <source>
        <dbReference type="EMBL" id="MFC0566873.1"/>
    </source>
</evidence>
<sequence length="218" mass="24465">MDTATSAEHPAWWRGRTPDLAPVWGPHTVVLSGRVSDVDLTAAPLDESQLRAVRFDRAEVTGVDLSLDELALTTMWSSFDGCVFRQRGRRLHRDGYEPQGSFGNRPCIYRSCTFVGVRLRIRAGFHVGEARFEDCTFERCRFEEFFSFSADFVGCRFVGPIKMAAIYGTDPHTGRRNEIHGNNFRAAGLSDNIGLRADFPVESQLWPEGFPVGHPPRA</sequence>
<dbReference type="SUPFAM" id="SSF141571">
    <property type="entry name" value="Pentapeptide repeat-like"/>
    <property type="match status" value="1"/>
</dbReference>
<organism evidence="1 2">
    <name type="scientific">Plantactinospora siamensis</name>
    <dbReference type="NCBI Taxonomy" id="555372"/>
    <lineage>
        <taxon>Bacteria</taxon>
        <taxon>Bacillati</taxon>
        <taxon>Actinomycetota</taxon>
        <taxon>Actinomycetes</taxon>
        <taxon>Micromonosporales</taxon>
        <taxon>Micromonosporaceae</taxon>
        <taxon>Plantactinospora</taxon>
    </lineage>
</organism>
<gene>
    <name evidence="1" type="ORF">ACFFHU_22380</name>
</gene>
<dbReference type="Gene3D" id="2.160.20.80">
    <property type="entry name" value="E3 ubiquitin-protein ligase SopA"/>
    <property type="match status" value="1"/>
</dbReference>
<dbReference type="RefSeq" id="WP_377341923.1">
    <property type="nucleotide sequence ID" value="NZ_JBHLUE010000019.1"/>
</dbReference>
<name>A0ABV6P3L8_9ACTN</name>
<accession>A0ABV6P3L8</accession>
<proteinExistence type="predicted"/>
<reference evidence="1 2" key="1">
    <citation type="submission" date="2024-09" db="EMBL/GenBank/DDBJ databases">
        <authorList>
            <person name="Sun Q."/>
            <person name="Mori K."/>
        </authorList>
    </citation>
    <scope>NUCLEOTIDE SEQUENCE [LARGE SCALE GENOMIC DNA]</scope>
    <source>
        <strain evidence="1 2">TBRC 2205</strain>
    </source>
</reference>
<protein>
    <recommendedName>
        <fullName evidence="3">Pentapeptide repeat-containing protein</fullName>
    </recommendedName>
</protein>